<sequence>MGDEGAAGFHTLALQDDTETAKAWFVQLRASGPPPSPNLNVVMGLDFAQLAANLGRNLLEGRLGILTVVFEAASPKAANHLL</sequence>
<organism evidence="1 2">
    <name type="scientific">Paraburkholderia kirstenboschensis</name>
    <dbReference type="NCBI Taxonomy" id="1245436"/>
    <lineage>
        <taxon>Bacteria</taxon>
        <taxon>Pseudomonadati</taxon>
        <taxon>Pseudomonadota</taxon>
        <taxon>Betaproteobacteria</taxon>
        <taxon>Burkholderiales</taxon>
        <taxon>Burkholderiaceae</taxon>
        <taxon>Paraburkholderia</taxon>
    </lineage>
</organism>
<dbReference type="RefSeq" id="WP_317019933.1">
    <property type="nucleotide sequence ID" value="NZ_CP136512.1"/>
</dbReference>
<dbReference type="Proteomes" id="UP001302652">
    <property type="component" value="Chromosome 2"/>
</dbReference>
<gene>
    <name evidence="1" type="ORF">RW095_20210</name>
</gene>
<keyword evidence="2" id="KW-1185">Reference proteome</keyword>
<evidence type="ECO:0000313" key="1">
    <source>
        <dbReference type="EMBL" id="WOD17389.1"/>
    </source>
</evidence>
<reference evidence="1 2" key="1">
    <citation type="submission" date="2023-10" db="EMBL/GenBank/DDBJ databases">
        <title>Surface-active antibiotics is a multifunctional adaptation for post-fire microbes.</title>
        <authorList>
            <person name="Liu M.D."/>
            <person name="Du Y."/>
            <person name="Koupaei S.K."/>
            <person name="Kim N.R."/>
            <person name="Zhang W."/>
            <person name="Traxler M.F."/>
        </authorList>
    </citation>
    <scope>NUCLEOTIDE SEQUENCE [LARGE SCALE GENOMIC DNA]</scope>
    <source>
        <strain evidence="1 2">F3</strain>
    </source>
</reference>
<accession>A0ABZ0EJL7</accession>
<protein>
    <submittedName>
        <fullName evidence="1">Uncharacterized protein</fullName>
    </submittedName>
</protein>
<evidence type="ECO:0000313" key="2">
    <source>
        <dbReference type="Proteomes" id="UP001302652"/>
    </source>
</evidence>
<dbReference type="EMBL" id="CP136512">
    <property type="protein sequence ID" value="WOD17389.1"/>
    <property type="molecule type" value="Genomic_DNA"/>
</dbReference>
<proteinExistence type="predicted"/>
<name>A0ABZ0EJL7_9BURK</name>